<evidence type="ECO:0000313" key="6">
    <source>
        <dbReference type="EMBL" id="MFC5467184.1"/>
    </source>
</evidence>
<feature type="domain" description="Zinc finger DksA/TraR C4-type" evidence="5">
    <location>
        <begin position="100"/>
        <end position="128"/>
    </location>
</feature>
<keyword evidence="7" id="KW-1185">Reference proteome</keyword>
<proteinExistence type="predicted"/>
<evidence type="ECO:0000256" key="2">
    <source>
        <dbReference type="ARBA" id="ARBA00022771"/>
    </source>
</evidence>
<dbReference type="NCBIfam" id="TIGR02890">
    <property type="entry name" value="bacill_yteA"/>
    <property type="match status" value="1"/>
</dbReference>
<dbReference type="Gene3D" id="1.20.120.910">
    <property type="entry name" value="DksA, coiled-coil domain"/>
    <property type="match status" value="1"/>
</dbReference>
<dbReference type="InterPro" id="IPR037187">
    <property type="entry name" value="DnaK_N"/>
</dbReference>
<dbReference type="PANTHER" id="PTHR33823">
    <property type="entry name" value="RNA POLYMERASE-BINDING TRANSCRIPTION FACTOR DKSA-RELATED"/>
    <property type="match status" value="1"/>
</dbReference>
<feature type="zinc finger region" description="dksA C4-type" evidence="4">
    <location>
        <begin position="105"/>
        <end position="129"/>
    </location>
</feature>
<dbReference type="PROSITE" id="PS51128">
    <property type="entry name" value="ZF_DKSA_2"/>
    <property type="match status" value="1"/>
</dbReference>
<dbReference type="EMBL" id="JBHSMH010000001">
    <property type="protein sequence ID" value="MFC5467184.1"/>
    <property type="molecule type" value="Genomic_DNA"/>
</dbReference>
<evidence type="ECO:0000256" key="3">
    <source>
        <dbReference type="ARBA" id="ARBA00022833"/>
    </source>
</evidence>
<protein>
    <submittedName>
        <fullName evidence="6">TraR/DksA C4-type zinc finger protein</fullName>
    </submittedName>
</protein>
<dbReference type="Pfam" id="PF01258">
    <property type="entry name" value="zf-dskA_traR"/>
    <property type="match status" value="1"/>
</dbReference>
<dbReference type="RefSeq" id="WP_209747619.1">
    <property type="nucleotide sequence ID" value="NZ_JBHSMH010000001.1"/>
</dbReference>
<keyword evidence="3" id="KW-0862">Zinc</keyword>
<evidence type="ECO:0000313" key="7">
    <source>
        <dbReference type="Proteomes" id="UP001596105"/>
    </source>
</evidence>
<keyword evidence="2" id="KW-0863">Zinc-finger</keyword>
<dbReference type="PANTHER" id="PTHR33823:SF4">
    <property type="entry name" value="GENERAL STRESS PROTEIN 16O"/>
    <property type="match status" value="1"/>
</dbReference>
<evidence type="ECO:0000256" key="4">
    <source>
        <dbReference type="PROSITE-ProRule" id="PRU00510"/>
    </source>
</evidence>
<evidence type="ECO:0000256" key="1">
    <source>
        <dbReference type="ARBA" id="ARBA00022723"/>
    </source>
</evidence>
<accession>A0ABW0LN36</accession>
<name>A0ABW0LN36_9BACL</name>
<dbReference type="SUPFAM" id="SSF109635">
    <property type="entry name" value="DnaK suppressor protein DksA, alpha-hairpin domain"/>
    <property type="match status" value="1"/>
</dbReference>
<organism evidence="6 7">
    <name type="scientific">Cohnella suwonensis</name>
    <dbReference type="NCBI Taxonomy" id="696072"/>
    <lineage>
        <taxon>Bacteria</taxon>
        <taxon>Bacillati</taxon>
        <taxon>Bacillota</taxon>
        <taxon>Bacilli</taxon>
        <taxon>Bacillales</taxon>
        <taxon>Paenibacillaceae</taxon>
        <taxon>Cohnella</taxon>
    </lineage>
</organism>
<comment type="caution">
    <text evidence="6">The sequence shown here is derived from an EMBL/GenBank/DDBJ whole genome shotgun (WGS) entry which is preliminary data.</text>
</comment>
<dbReference type="InterPro" id="IPR014240">
    <property type="entry name" value="YteA"/>
</dbReference>
<keyword evidence="1" id="KW-0479">Metal-binding</keyword>
<dbReference type="Proteomes" id="UP001596105">
    <property type="component" value="Unassembled WGS sequence"/>
</dbReference>
<dbReference type="SUPFAM" id="SSF57716">
    <property type="entry name" value="Glucocorticoid receptor-like (DNA-binding domain)"/>
    <property type="match status" value="1"/>
</dbReference>
<evidence type="ECO:0000259" key="5">
    <source>
        <dbReference type="Pfam" id="PF01258"/>
    </source>
</evidence>
<reference evidence="7" key="1">
    <citation type="journal article" date="2019" name="Int. J. Syst. Evol. Microbiol.">
        <title>The Global Catalogue of Microorganisms (GCM) 10K type strain sequencing project: providing services to taxonomists for standard genome sequencing and annotation.</title>
        <authorList>
            <consortium name="The Broad Institute Genomics Platform"/>
            <consortium name="The Broad Institute Genome Sequencing Center for Infectious Disease"/>
            <person name="Wu L."/>
            <person name="Ma J."/>
        </authorList>
    </citation>
    <scope>NUCLEOTIDE SEQUENCE [LARGE SCALE GENOMIC DNA]</scope>
    <source>
        <strain evidence="7">CCUG 57113</strain>
    </source>
</reference>
<gene>
    <name evidence="6" type="ORF">ACFPPD_00515</name>
</gene>
<dbReference type="InterPro" id="IPR000962">
    <property type="entry name" value="Znf_DskA_TraR"/>
</dbReference>
<sequence>MEPKKGVGNLTIPIDQKKISALRETLLQERDDLRHRVNDNGHFGLAASLRDSTGELSGIDNHPADLGSEMFERGKDIALLEKEAFRLERVEAALERMDTGEYGICVACGKFIPTERLEAMPTAIYCVEHEPRQDVSNARPAEEDFLTPPFGRTSLDERDDQIGFDGEDAWQIVEAWGTSNGPDMSESNRAVDYDALSIEADENDGFVEAFESFVATDITGHHVSIVRNRAYRSYLANDEGDHLLEPDEYADDR</sequence>